<gene>
    <name evidence="2" type="ORF">QBC47DRAFT_459450</name>
</gene>
<dbReference type="Gene3D" id="1.20.120.1020">
    <property type="entry name" value="Prion-inhibition and propagation, HeLo domain"/>
    <property type="match status" value="1"/>
</dbReference>
<comment type="caution">
    <text evidence="2">The sequence shown here is derived from an EMBL/GenBank/DDBJ whole genome shotgun (WGS) entry which is preliminary data.</text>
</comment>
<dbReference type="Proteomes" id="UP001239445">
    <property type="component" value="Unassembled WGS sequence"/>
</dbReference>
<evidence type="ECO:0008006" key="4">
    <source>
        <dbReference type="Google" id="ProtNLM"/>
    </source>
</evidence>
<feature type="region of interest" description="Disordered" evidence="1">
    <location>
        <begin position="463"/>
        <end position="519"/>
    </location>
</feature>
<feature type="compositionally biased region" description="Basic and acidic residues" evidence="1">
    <location>
        <begin position="463"/>
        <end position="473"/>
    </location>
</feature>
<feature type="compositionally biased region" description="Low complexity" evidence="1">
    <location>
        <begin position="484"/>
        <end position="497"/>
    </location>
</feature>
<evidence type="ECO:0000313" key="3">
    <source>
        <dbReference type="Proteomes" id="UP001239445"/>
    </source>
</evidence>
<feature type="region of interest" description="Disordered" evidence="1">
    <location>
        <begin position="145"/>
        <end position="188"/>
    </location>
</feature>
<proteinExistence type="predicted"/>
<dbReference type="EMBL" id="MU839831">
    <property type="protein sequence ID" value="KAK1756740.1"/>
    <property type="molecule type" value="Genomic_DNA"/>
</dbReference>
<keyword evidence="3" id="KW-1185">Reference proteome</keyword>
<reference evidence="2" key="1">
    <citation type="submission" date="2023-06" db="EMBL/GenBank/DDBJ databases">
        <title>Genome-scale phylogeny and comparative genomics of the fungal order Sordariales.</title>
        <authorList>
            <consortium name="Lawrence Berkeley National Laboratory"/>
            <person name="Hensen N."/>
            <person name="Bonometti L."/>
            <person name="Westerberg I."/>
            <person name="Brannstrom I.O."/>
            <person name="Guillou S."/>
            <person name="Cros-Aarteil S."/>
            <person name="Calhoun S."/>
            <person name="Haridas S."/>
            <person name="Kuo A."/>
            <person name="Mondo S."/>
            <person name="Pangilinan J."/>
            <person name="Riley R."/>
            <person name="Labutti K."/>
            <person name="Andreopoulos B."/>
            <person name="Lipzen A."/>
            <person name="Chen C."/>
            <person name="Yanf M."/>
            <person name="Daum C."/>
            <person name="Ng V."/>
            <person name="Clum A."/>
            <person name="Steindorff A."/>
            <person name="Ohm R."/>
            <person name="Martin F."/>
            <person name="Silar P."/>
            <person name="Natvig D."/>
            <person name="Lalanne C."/>
            <person name="Gautier V."/>
            <person name="Ament-Velasquez S.L."/>
            <person name="Kruys A."/>
            <person name="Hutchinson M.I."/>
            <person name="Powell A.J."/>
            <person name="Barry K."/>
            <person name="Miller A.N."/>
            <person name="Grigoriev I.V."/>
            <person name="Debuchy R."/>
            <person name="Gladieux P."/>
            <person name="Thoren M.H."/>
            <person name="Johannesson H."/>
        </authorList>
    </citation>
    <scope>NUCLEOTIDE SEQUENCE</scope>
    <source>
        <strain evidence="2">PSN4</strain>
    </source>
</reference>
<sequence length="713" mass="78372">MAELVAVKITLSALSLFASTVSGAISAYKAYKLSAAFGDDWGVAERRLFIQYVKLTTLCKCQNTWFTNDLVNEQDPLTRAIKWQLVEVESQFKKCSDLMKKYHDIEEKAVKTQINNISKPIEPAAAPGTDKVEKGKFWKRILSKDKKDKSKRKKKSKSKDLTTEQTLEMTSVSSVSTAVDPVQQSEQQNTGEVILMPEIDIGALPEHAIVGKLLDETSHQAAARQDALGLYNRVRWVDHDREALLNAIAKIEHANTQLDDLLRLRSPKNPNIPFGRESASPNIGPAMGRVSQVQEALKRLHDALSRSVPSSLQDNDVYIQPPTFSIQISEQPESLADDLAEQLPQHDSNLLKAAATGSSWLAWTVQAHGFKALKDKKTSVLLYALAGLQPLPGQPGNSSEGETPMLDLYQEYMNNLIPESENLYRICRTIGSPADAQHLVVHQGGLWRRAESLRDILCAEAAARDKSQQRENADQATARDSNTPSDASPPALSSDQPGNHPSSDTVSLPPTASEPQSAPALSLSKRLQLARLIVLAFLHTALVCRATERNPRPENIFFYRPVSVEEETQEENTPDDPDDPTLLPILSPYLTIDLGRTNKHTRGKAPLGTTSGLSKKVVNPVAELGLVLFQIGASMTLDYYYGGGGGGSDVGRAVRQARLRMHDLAVRCGPDFAEAVALCLDRKGLYDPVGEEDYAFMENLRGSLWESDTAHVS</sequence>
<evidence type="ECO:0000256" key="1">
    <source>
        <dbReference type="SAM" id="MobiDB-lite"/>
    </source>
</evidence>
<dbReference type="InterPro" id="IPR038305">
    <property type="entry name" value="HeLo_sf"/>
</dbReference>
<accession>A0AAJ0BEC6</accession>
<feature type="compositionally biased region" description="Polar residues" evidence="1">
    <location>
        <begin position="474"/>
        <end position="483"/>
    </location>
</feature>
<feature type="compositionally biased region" description="Polar residues" evidence="1">
    <location>
        <begin position="499"/>
        <end position="516"/>
    </location>
</feature>
<name>A0AAJ0BEC6_9PEZI</name>
<protein>
    <recommendedName>
        <fullName evidence="4">Prion-inhibition and propagation HeLo domain-containing protein</fullName>
    </recommendedName>
</protein>
<organism evidence="2 3">
    <name type="scientific">Echria macrotheca</name>
    <dbReference type="NCBI Taxonomy" id="438768"/>
    <lineage>
        <taxon>Eukaryota</taxon>
        <taxon>Fungi</taxon>
        <taxon>Dikarya</taxon>
        <taxon>Ascomycota</taxon>
        <taxon>Pezizomycotina</taxon>
        <taxon>Sordariomycetes</taxon>
        <taxon>Sordariomycetidae</taxon>
        <taxon>Sordariales</taxon>
        <taxon>Schizotheciaceae</taxon>
        <taxon>Echria</taxon>
    </lineage>
</organism>
<dbReference type="AlphaFoldDB" id="A0AAJ0BEC6"/>
<evidence type="ECO:0000313" key="2">
    <source>
        <dbReference type="EMBL" id="KAK1756740.1"/>
    </source>
</evidence>
<feature type="compositionally biased region" description="Polar residues" evidence="1">
    <location>
        <begin position="163"/>
        <end position="188"/>
    </location>
</feature>